<keyword evidence="4" id="KW-0539">Nucleus</keyword>
<keyword evidence="8" id="KW-1185">Reference proteome</keyword>
<keyword evidence="3" id="KW-0804">Transcription</keyword>
<evidence type="ECO:0000259" key="6">
    <source>
        <dbReference type="Pfam" id="PF00646"/>
    </source>
</evidence>
<protein>
    <recommendedName>
        <fullName evidence="6">F-box domain-containing protein</fullName>
    </recommendedName>
</protein>
<evidence type="ECO:0000256" key="4">
    <source>
        <dbReference type="ARBA" id="ARBA00023242"/>
    </source>
</evidence>
<reference evidence="7" key="1">
    <citation type="submission" date="2021-06" db="EMBL/GenBank/DDBJ databases">
        <authorList>
            <person name="Hodson N. C."/>
            <person name="Mongue J. A."/>
            <person name="Jaron S. K."/>
        </authorList>
    </citation>
    <scope>NUCLEOTIDE SEQUENCE</scope>
</reference>
<feature type="domain" description="F-box" evidence="6">
    <location>
        <begin position="38"/>
        <end position="70"/>
    </location>
</feature>
<dbReference type="AlphaFoldDB" id="A0A8J2MGH5"/>
<dbReference type="GO" id="GO:0003677">
    <property type="term" value="F:DNA binding"/>
    <property type="evidence" value="ECO:0007669"/>
    <property type="project" value="InterPro"/>
</dbReference>
<name>A0A8J2MGH5_9HEXA</name>
<evidence type="ECO:0000256" key="3">
    <source>
        <dbReference type="ARBA" id="ARBA00023163"/>
    </source>
</evidence>
<evidence type="ECO:0000313" key="8">
    <source>
        <dbReference type="Proteomes" id="UP000708208"/>
    </source>
</evidence>
<dbReference type="EMBL" id="CAJVCH010571639">
    <property type="protein sequence ID" value="CAG7838071.1"/>
    <property type="molecule type" value="Genomic_DNA"/>
</dbReference>
<comment type="subcellular location">
    <subcellularLocation>
        <location evidence="1">Nucleus</location>
    </subcellularLocation>
</comment>
<dbReference type="PANTHER" id="PTHR13408">
    <property type="entry name" value="DNA-DIRECTED RNA POLYMERASE III"/>
    <property type="match status" value="1"/>
</dbReference>
<dbReference type="Pfam" id="PF05132">
    <property type="entry name" value="RNA_pol_Rpc4"/>
    <property type="match status" value="1"/>
</dbReference>
<keyword evidence="2" id="KW-0240">DNA-directed RNA polymerase</keyword>
<dbReference type="InterPro" id="IPR007811">
    <property type="entry name" value="RPC4"/>
</dbReference>
<sequence length="881" mass="98488">MEEPSRNKIRKLEHAEEDPEIPVDLAVEKTMGIPLIADEILKLLPTADLLSCSLVNLQWNSASRSVLRKHRICLASISETNPCASIKNLNELLENSPTPPFNGLAISTEIPFRHKCSFQSSGEDTPQLLTNLLSKIYLKNLKVSWSEHTNCLAVSLIKKIFQYYPSTIEHLCLDKLPLTIPCLSKYFGYSADNRHEWFPNLKTLQVKPTLKHQRTDILEDVLASAPNLQELVGSVCPKNVDLILKHNKFPTIKHFDLVNLHKLEDTSVLVNFLRMQPSHLKKLTISGVRFLTEEALPNWLSTLESLWKCCSLSLDELEINHLDLIVLSTAGFPALPHVSTVTVTFDICVVKRDGQPKLRCINFPRMFPNLKVVKVHPDFDEPHKGRDMIPSRGDRQDPSLHWTVVLSMAKIFPTVKHFTVRGCPEVAYFCEALWTAWKDLESICFTSVKCSSSFHIDPCIIGISEPEWKYWKDIKEDLNFDKLQFAPVRSSLRNCSKLKKLRLEFTHRKDSCRPFQLTLLTELSGACAFSRIPNLQVEIVRSKCSAEYNFNGILDRIPCCFALDTLAPYVSLKYKPTMSDDQGSDQRLPGFQGPRDLKLSLPPARVAAQNRRTFAPNIPSGRSRAAAKAESSKPESSKAEGSSERGRRGRGGFKPNVRGGKRESNLLQTQGVFQDGVGSASTSKHRAPIASASSGVSRKISSLVESGGAGLKQEIKSERKDSYLPFISDGGTYDEFLDPVTVPLSSYTPPTFEGHTEEDIELSRALSFAKKVMEVPEDGMVVLLQLPEQLPLMLDKDEVKDVMLCPDLTNFPEGLAGSTQILSNGFSKLSIGDNQFNLEAGTDPPFYQELVLATEDSIISLGPIRHKFLCTPDVDSFLNQS</sequence>
<dbReference type="GO" id="GO:0042797">
    <property type="term" value="P:tRNA transcription by RNA polymerase III"/>
    <property type="evidence" value="ECO:0007669"/>
    <property type="project" value="TreeGrafter"/>
</dbReference>
<dbReference type="OrthoDB" id="5836119at2759"/>
<feature type="region of interest" description="Disordered" evidence="5">
    <location>
        <begin position="576"/>
        <end position="695"/>
    </location>
</feature>
<feature type="compositionally biased region" description="Basic and acidic residues" evidence="5">
    <location>
        <begin position="630"/>
        <end position="646"/>
    </location>
</feature>
<dbReference type="PANTHER" id="PTHR13408:SF0">
    <property type="entry name" value="DNA-DIRECTED RNA POLYMERASE III SUBUNIT RPC4"/>
    <property type="match status" value="1"/>
</dbReference>
<dbReference type="GO" id="GO:0005666">
    <property type="term" value="C:RNA polymerase III complex"/>
    <property type="evidence" value="ECO:0007669"/>
    <property type="project" value="InterPro"/>
</dbReference>
<evidence type="ECO:0000313" key="7">
    <source>
        <dbReference type="EMBL" id="CAG7838071.1"/>
    </source>
</evidence>
<evidence type="ECO:0000256" key="1">
    <source>
        <dbReference type="ARBA" id="ARBA00004123"/>
    </source>
</evidence>
<dbReference type="Proteomes" id="UP000708208">
    <property type="component" value="Unassembled WGS sequence"/>
</dbReference>
<dbReference type="Pfam" id="PF00646">
    <property type="entry name" value="F-box"/>
    <property type="match status" value="1"/>
</dbReference>
<comment type="caution">
    <text evidence="7">The sequence shown here is derived from an EMBL/GenBank/DDBJ whole genome shotgun (WGS) entry which is preliminary data.</text>
</comment>
<accession>A0A8J2MGH5</accession>
<evidence type="ECO:0000256" key="5">
    <source>
        <dbReference type="SAM" id="MobiDB-lite"/>
    </source>
</evidence>
<organism evidence="7 8">
    <name type="scientific">Allacma fusca</name>
    <dbReference type="NCBI Taxonomy" id="39272"/>
    <lineage>
        <taxon>Eukaryota</taxon>
        <taxon>Metazoa</taxon>
        <taxon>Ecdysozoa</taxon>
        <taxon>Arthropoda</taxon>
        <taxon>Hexapoda</taxon>
        <taxon>Collembola</taxon>
        <taxon>Symphypleona</taxon>
        <taxon>Sminthuridae</taxon>
        <taxon>Allacma</taxon>
    </lineage>
</organism>
<dbReference type="InterPro" id="IPR001810">
    <property type="entry name" value="F-box_dom"/>
</dbReference>
<gene>
    <name evidence="7" type="ORF">AFUS01_LOCUS47085</name>
</gene>
<evidence type="ECO:0000256" key="2">
    <source>
        <dbReference type="ARBA" id="ARBA00022478"/>
    </source>
</evidence>
<proteinExistence type="predicted"/>
<feature type="compositionally biased region" description="Low complexity" evidence="5">
    <location>
        <begin position="620"/>
        <end position="629"/>
    </location>
</feature>